<evidence type="ECO:0000313" key="3">
    <source>
        <dbReference type="EMBL" id="GAN03990.1"/>
    </source>
</evidence>
<keyword evidence="4" id="KW-1185">Reference proteome</keyword>
<feature type="compositionally biased region" description="Polar residues" evidence="1">
    <location>
        <begin position="110"/>
        <end position="126"/>
    </location>
</feature>
<feature type="region of interest" description="Disordered" evidence="1">
    <location>
        <begin position="56"/>
        <end position="126"/>
    </location>
</feature>
<dbReference type="Proteomes" id="UP000053815">
    <property type="component" value="Unassembled WGS sequence"/>
</dbReference>
<proteinExistence type="predicted"/>
<dbReference type="EMBL" id="DF836341">
    <property type="protein sequence ID" value="GAN03990.1"/>
    <property type="molecule type" value="Genomic_DNA"/>
</dbReference>
<feature type="region of interest" description="Disordered" evidence="1">
    <location>
        <begin position="355"/>
        <end position="375"/>
    </location>
</feature>
<dbReference type="OrthoDB" id="2287982at2759"/>
<feature type="signal peptide" evidence="2">
    <location>
        <begin position="1"/>
        <end position="19"/>
    </location>
</feature>
<protein>
    <recommendedName>
        <fullName evidence="5">Carbohydrate-binding module family 19 domain-containing protein</fullName>
    </recommendedName>
</protein>
<accession>A0A0C9LTS5</accession>
<reference evidence="3" key="1">
    <citation type="submission" date="2014-09" db="EMBL/GenBank/DDBJ databases">
        <title>Draft genome sequence of an oleaginous Mucoromycotina fungus Mucor ambiguus NBRC6742.</title>
        <authorList>
            <person name="Takeda I."/>
            <person name="Yamane N."/>
            <person name="Morita T."/>
            <person name="Tamano K."/>
            <person name="Machida M."/>
            <person name="Baker S."/>
            <person name="Koike H."/>
        </authorList>
    </citation>
    <scope>NUCLEOTIDE SEQUENCE</scope>
    <source>
        <strain evidence="3">NBRC 6742</strain>
    </source>
</reference>
<organism evidence="3">
    <name type="scientific">Mucor ambiguus</name>
    <dbReference type="NCBI Taxonomy" id="91626"/>
    <lineage>
        <taxon>Eukaryota</taxon>
        <taxon>Fungi</taxon>
        <taxon>Fungi incertae sedis</taxon>
        <taxon>Mucoromycota</taxon>
        <taxon>Mucoromycotina</taxon>
        <taxon>Mucoromycetes</taxon>
        <taxon>Mucorales</taxon>
        <taxon>Mucorineae</taxon>
        <taxon>Mucoraceae</taxon>
        <taxon>Mucor</taxon>
    </lineage>
</organism>
<feature type="compositionally biased region" description="Basic and acidic residues" evidence="1">
    <location>
        <begin position="94"/>
        <end position="109"/>
    </location>
</feature>
<evidence type="ECO:0000256" key="2">
    <source>
        <dbReference type="SAM" id="SignalP"/>
    </source>
</evidence>
<gene>
    <name evidence="3" type="ORF">MAM1_0052c03446</name>
</gene>
<evidence type="ECO:0000256" key="1">
    <source>
        <dbReference type="SAM" id="MobiDB-lite"/>
    </source>
</evidence>
<keyword evidence="2" id="KW-0732">Signal</keyword>
<sequence>MRISLCIATITISAVFATARPLNEGAVVASDPKIEWTDLMPSSNAVNELHAGSSSYKEFEHAADQQEEEKEGWANDYKPNGNIDLNREAPNLTRGDDVDDTKTSFEHGQLDSQTAAKETSDKNSISSDTRFAFDIIMKPSESEAQEPHSDTTVMDAGTRNAFSKNEIASDTTDYANREALDKDGSMPTTSHQQDEVLLPPMVQMDESKKDDTQEESTRFDFIDALDQALLDPSIPGIDPDLNNQVYESPVAEVTAIEDTTNGDIPDYTSLIAEQIRSAEEQVRIKHVELIQDQQQIDDLKRKIHHPSPATATILSLSNPTFSMAVVESGPDEIMYVYKPIQPTPIAITAQQQPDLGTSVIHSPPPSPQTKTPDLETNHQELRAEQNVPSSVIHNTPLYNVVQQQTDEEDYYQTKIKKGSASAVVEAVDLVIPPHMGGTAFDPSNKLKLPNGSWTPSCKHVSKGLYCLQPDGRGSTIIECSGENVGFQFSCGKNMLCYSTGPFDVDCQKTQDFIKGE</sequence>
<dbReference type="AlphaFoldDB" id="A0A0C9LTS5"/>
<feature type="chain" id="PRO_5002199310" description="Carbohydrate-binding module family 19 domain-containing protein" evidence="2">
    <location>
        <begin position="20"/>
        <end position="516"/>
    </location>
</feature>
<evidence type="ECO:0000313" key="4">
    <source>
        <dbReference type="Proteomes" id="UP000053815"/>
    </source>
</evidence>
<evidence type="ECO:0008006" key="5">
    <source>
        <dbReference type="Google" id="ProtNLM"/>
    </source>
</evidence>
<name>A0A0C9LTS5_9FUNG</name>